<dbReference type="OrthoDB" id="431647at2759"/>
<evidence type="ECO:0000256" key="1">
    <source>
        <dbReference type="ARBA" id="ARBA00004141"/>
    </source>
</evidence>
<dbReference type="Gene3D" id="1.20.120.350">
    <property type="entry name" value="Voltage-gated potassium channels. Chain C"/>
    <property type="match status" value="1"/>
</dbReference>
<dbReference type="Gene3D" id="1.10.287.70">
    <property type="match status" value="1"/>
</dbReference>
<evidence type="ECO:0000256" key="6">
    <source>
        <dbReference type="ARBA" id="ARBA00022837"/>
    </source>
</evidence>
<protein>
    <submittedName>
        <fullName evidence="15">CACNA1A protein</fullName>
    </submittedName>
</protein>
<keyword evidence="4" id="KW-0107">Calcium channel</keyword>
<evidence type="ECO:0000256" key="10">
    <source>
        <dbReference type="ARBA" id="ARBA00023136"/>
    </source>
</evidence>
<feature type="transmembrane region" description="Helical" evidence="13">
    <location>
        <begin position="315"/>
        <end position="337"/>
    </location>
</feature>
<evidence type="ECO:0000256" key="13">
    <source>
        <dbReference type="SAM" id="Phobius"/>
    </source>
</evidence>
<name>A0A812JL65_SYMPI</name>
<evidence type="ECO:0000256" key="9">
    <source>
        <dbReference type="ARBA" id="ARBA00023065"/>
    </source>
</evidence>
<evidence type="ECO:0000256" key="2">
    <source>
        <dbReference type="ARBA" id="ARBA00022448"/>
    </source>
</evidence>
<dbReference type="SUPFAM" id="SSF81324">
    <property type="entry name" value="Voltage-gated potassium channels"/>
    <property type="match status" value="1"/>
</dbReference>
<keyword evidence="3" id="KW-0109">Calcium transport</keyword>
<feature type="domain" description="Ion transport" evidence="14">
    <location>
        <begin position="101"/>
        <end position="344"/>
    </location>
</feature>
<keyword evidence="2" id="KW-0813">Transport</keyword>
<evidence type="ECO:0000256" key="7">
    <source>
        <dbReference type="ARBA" id="ARBA00022882"/>
    </source>
</evidence>
<evidence type="ECO:0000259" key="14">
    <source>
        <dbReference type="Pfam" id="PF00520"/>
    </source>
</evidence>
<organism evidence="15 16">
    <name type="scientific">Symbiodinium pilosum</name>
    <name type="common">Dinoflagellate</name>
    <dbReference type="NCBI Taxonomy" id="2952"/>
    <lineage>
        <taxon>Eukaryota</taxon>
        <taxon>Sar</taxon>
        <taxon>Alveolata</taxon>
        <taxon>Dinophyceae</taxon>
        <taxon>Suessiales</taxon>
        <taxon>Symbiodiniaceae</taxon>
        <taxon>Symbiodinium</taxon>
    </lineage>
</organism>
<dbReference type="Proteomes" id="UP000649617">
    <property type="component" value="Unassembled WGS sequence"/>
</dbReference>
<keyword evidence="12" id="KW-0407">Ion channel</keyword>
<evidence type="ECO:0000256" key="12">
    <source>
        <dbReference type="ARBA" id="ARBA00023303"/>
    </source>
</evidence>
<keyword evidence="10 13" id="KW-0472">Membrane</keyword>
<keyword evidence="6" id="KW-0106">Calcium</keyword>
<dbReference type="PANTHER" id="PTHR45628:SF7">
    <property type="entry name" value="VOLTAGE-DEPENDENT CALCIUM CHANNEL TYPE A SUBUNIT ALPHA-1"/>
    <property type="match status" value="1"/>
</dbReference>
<keyword evidence="9" id="KW-0406">Ion transport</keyword>
<evidence type="ECO:0000256" key="3">
    <source>
        <dbReference type="ARBA" id="ARBA00022568"/>
    </source>
</evidence>
<evidence type="ECO:0000256" key="5">
    <source>
        <dbReference type="ARBA" id="ARBA00022692"/>
    </source>
</evidence>
<evidence type="ECO:0000256" key="8">
    <source>
        <dbReference type="ARBA" id="ARBA00022989"/>
    </source>
</evidence>
<feature type="non-terminal residue" evidence="15">
    <location>
        <position position="1"/>
    </location>
</feature>
<evidence type="ECO:0000256" key="11">
    <source>
        <dbReference type="ARBA" id="ARBA00023180"/>
    </source>
</evidence>
<evidence type="ECO:0000256" key="4">
    <source>
        <dbReference type="ARBA" id="ARBA00022673"/>
    </source>
</evidence>
<dbReference type="InterPro" id="IPR005821">
    <property type="entry name" value="Ion_trans_dom"/>
</dbReference>
<dbReference type="AlphaFoldDB" id="A0A812JL65"/>
<feature type="transmembrane region" description="Helical" evidence="13">
    <location>
        <begin position="139"/>
        <end position="161"/>
    </location>
</feature>
<dbReference type="PANTHER" id="PTHR45628">
    <property type="entry name" value="VOLTAGE-DEPENDENT CALCIUM CHANNEL TYPE A SUBUNIT ALPHA-1"/>
    <property type="match status" value="1"/>
</dbReference>
<dbReference type="InterPro" id="IPR027359">
    <property type="entry name" value="Volt_channel_dom_sf"/>
</dbReference>
<feature type="transmembrane region" description="Helical" evidence="13">
    <location>
        <begin position="93"/>
        <end position="119"/>
    </location>
</feature>
<keyword evidence="8 13" id="KW-1133">Transmembrane helix</keyword>
<comment type="subcellular location">
    <subcellularLocation>
        <location evidence="1">Membrane</location>
        <topology evidence="1">Multi-pass membrane protein</topology>
    </subcellularLocation>
</comment>
<sequence length="368" mass="42350">MAPKVAKNESFLAKQERLKKKQEEEETFQATAEDIEREMAEEINAQAEKSKFKTPAWVNITAALVGVLQLGYRIEQERERRKDDYFANPRPEIYTFVASMSFEVGIAFLIVLNCIILGWQVSLPEENDQAVFFDVTEHIFVGLFLFEWSLRVMAFGWVWIFEFSNMADTVMVFVFGVIPKWVLDPLGIEAGFIRIFTVLRALRLARLARAVRMRPAFKELWILIHGLTTSFRPLFWTLLIAMIVVYLGGLAAAELIGKDSRLQEIPRVQDYFGDLLKSMYTMIQLLTLDTWTDDIARWVIDSRFNASQGLPEEGVFYYCLFFVGFIGIGVFVFWNLITAIIVETAFAISDSDANSQAREMEMEKKAEL</sequence>
<keyword evidence="11" id="KW-0325">Glycoprotein</keyword>
<keyword evidence="5 13" id="KW-0812">Transmembrane</keyword>
<feature type="transmembrane region" description="Helical" evidence="13">
    <location>
        <begin position="234"/>
        <end position="253"/>
    </location>
</feature>
<dbReference type="GO" id="GO:0008331">
    <property type="term" value="F:high voltage-gated calcium channel activity"/>
    <property type="evidence" value="ECO:0007669"/>
    <property type="project" value="TreeGrafter"/>
</dbReference>
<reference evidence="15" key="1">
    <citation type="submission" date="2021-02" db="EMBL/GenBank/DDBJ databases">
        <authorList>
            <person name="Dougan E. K."/>
            <person name="Rhodes N."/>
            <person name="Thang M."/>
            <person name="Chan C."/>
        </authorList>
    </citation>
    <scope>NUCLEOTIDE SEQUENCE</scope>
</reference>
<dbReference type="Pfam" id="PF00520">
    <property type="entry name" value="Ion_trans"/>
    <property type="match status" value="1"/>
</dbReference>
<dbReference type="GO" id="GO:0098703">
    <property type="term" value="P:calcium ion import across plasma membrane"/>
    <property type="evidence" value="ECO:0007669"/>
    <property type="project" value="TreeGrafter"/>
</dbReference>
<proteinExistence type="predicted"/>
<dbReference type="InterPro" id="IPR050599">
    <property type="entry name" value="VDCC_alpha-1_subunit"/>
</dbReference>
<evidence type="ECO:0000313" key="16">
    <source>
        <dbReference type="Proteomes" id="UP000649617"/>
    </source>
</evidence>
<gene>
    <name evidence="15" type="primary">CACNA1A</name>
    <name evidence="15" type="ORF">SPIL2461_LOCUS1956</name>
</gene>
<keyword evidence="16" id="KW-1185">Reference proteome</keyword>
<keyword evidence="7" id="KW-0851">Voltage-gated channel</keyword>
<dbReference type="EMBL" id="CAJNIZ010002069">
    <property type="protein sequence ID" value="CAE7205675.1"/>
    <property type="molecule type" value="Genomic_DNA"/>
</dbReference>
<evidence type="ECO:0000313" key="15">
    <source>
        <dbReference type="EMBL" id="CAE7205675.1"/>
    </source>
</evidence>
<comment type="caution">
    <text evidence="15">The sequence shown here is derived from an EMBL/GenBank/DDBJ whole genome shotgun (WGS) entry which is preliminary data.</text>
</comment>
<dbReference type="GO" id="GO:0005891">
    <property type="term" value="C:voltage-gated calcium channel complex"/>
    <property type="evidence" value="ECO:0007669"/>
    <property type="project" value="TreeGrafter"/>
</dbReference>
<accession>A0A812JL65</accession>